<dbReference type="NCBIfam" id="TIGR01635">
    <property type="entry name" value="tail_comp_S"/>
    <property type="match status" value="1"/>
</dbReference>
<organism evidence="1 2">
    <name type="scientific">Desulforamulus profundi</name>
    <dbReference type="NCBI Taxonomy" id="1383067"/>
    <lineage>
        <taxon>Bacteria</taxon>
        <taxon>Bacillati</taxon>
        <taxon>Bacillota</taxon>
        <taxon>Clostridia</taxon>
        <taxon>Eubacteriales</taxon>
        <taxon>Peptococcaceae</taxon>
        <taxon>Desulforamulus</taxon>
    </lineage>
</organism>
<dbReference type="EMBL" id="AWQQ01000047">
    <property type="protein sequence ID" value="PHJ38547.1"/>
    <property type="molecule type" value="Genomic_DNA"/>
</dbReference>
<dbReference type="Pfam" id="PF05069">
    <property type="entry name" value="Phage_tail_S"/>
    <property type="match status" value="1"/>
</dbReference>
<evidence type="ECO:0000313" key="2">
    <source>
        <dbReference type="Proteomes" id="UP000222564"/>
    </source>
</evidence>
<comment type="caution">
    <text evidence="1">The sequence shown here is derived from an EMBL/GenBank/DDBJ whole genome shotgun (WGS) entry which is preliminary data.</text>
</comment>
<dbReference type="InterPro" id="IPR006522">
    <property type="entry name" value="Phage_virion_morphogenesis"/>
</dbReference>
<name>A0A2C6M8F3_9FIRM</name>
<gene>
    <name evidence="1" type="ORF">P378_08580</name>
</gene>
<dbReference type="OrthoDB" id="1807756at2"/>
<dbReference type="Proteomes" id="UP000222564">
    <property type="component" value="Unassembled WGS sequence"/>
</dbReference>
<proteinExistence type="predicted"/>
<evidence type="ECO:0000313" key="1">
    <source>
        <dbReference type="EMBL" id="PHJ38547.1"/>
    </source>
</evidence>
<dbReference type="AlphaFoldDB" id="A0A2C6M8F3"/>
<protein>
    <submittedName>
        <fullName evidence="1">Phage morphogeneis protein</fullName>
    </submittedName>
</protein>
<accession>A0A2C6M8F3</accession>
<keyword evidence="2" id="KW-1185">Reference proteome</keyword>
<reference evidence="1 2" key="1">
    <citation type="submission" date="2013-09" db="EMBL/GenBank/DDBJ databases">
        <title>Biodegradation of hydrocarbons in the deep terrestrial subsurface : characterization of a microbial consortium composed of two Desulfotomaculum species originating from a deep geological formation.</title>
        <authorList>
            <person name="Aullo T."/>
            <person name="Berlendis S."/>
            <person name="Lascourreges J.-F."/>
            <person name="Dessort D."/>
            <person name="Saint-Laurent S."/>
            <person name="Schraauwers B."/>
            <person name="Mas J."/>
            <person name="Magot M."/>
            <person name="Ranchou-Peyruse A."/>
        </authorList>
    </citation>
    <scope>NUCLEOTIDE SEQUENCE [LARGE SCALE GENOMIC DNA]</scope>
    <source>
        <strain evidence="1 2">Bs107</strain>
    </source>
</reference>
<dbReference type="RefSeq" id="WP_099082824.1">
    <property type="nucleotide sequence ID" value="NZ_AWQQ01000047.1"/>
</dbReference>
<sequence length="166" mass="18545">MYSIRLEGDVRKLMKKLRGLEDVDLRGASLTLAEVLRTSTRERFQQQKSPEGKPWKKSIRAIREGGATLTDSAGLKNSIKSTADSTGFAVGTNKVYARTHQFGEKGRKVTIRAKTSKGLIFQVGGRWIRKKQVTVNIKIPARPFLGISEEDMLEIKETLEDIIAEA</sequence>